<protein>
    <recommendedName>
        <fullName evidence="2">AB hydrolase-1 domain-containing protein</fullName>
    </recommendedName>
</protein>
<evidence type="ECO:0000259" key="2">
    <source>
        <dbReference type="Pfam" id="PF12697"/>
    </source>
</evidence>
<keyword evidence="1" id="KW-0812">Transmembrane</keyword>
<name>A0AAN7P0Z2_9COLE</name>
<comment type="caution">
    <text evidence="3">The sequence shown here is derived from an EMBL/GenBank/DDBJ whole genome shotgun (WGS) entry which is preliminary data.</text>
</comment>
<dbReference type="Pfam" id="PF12697">
    <property type="entry name" value="Abhydrolase_6"/>
    <property type="match status" value="1"/>
</dbReference>
<dbReference type="Proteomes" id="UP001353858">
    <property type="component" value="Unassembled WGS sequence"/>
</dbReference>
<dbReference type="EMBL" id="JARPUR010000007">
    <property type="protein sequence ID" value="KAK4873326.1"/>
    <property type="molecule type" value="Genomic_DNA"/>
</dbReference>
<keyword evidence="1" id="KW-1133">Transmembrane helix</keyword>
<feature type="domain" description="AB hydrolase-1" evidence="2">
    <location>
        <begin position="169"/>
        <end position="287"/>
    </location>
</feature>
<dbReference type="InterPro" id="IPR000073">
    <property type="entry name" value="AB_hydrolase_1"/>
</dbReference>
<dbReference type="GO" id="GO:0047372">
    <property type="term" value="F:monoacylglycerol lipase activity"/>
    <property type="evidence" value="ECO:0007669"/>
    <property type="project" value="TreeGrafter"/>
</dbReference>
<dbReference type="GO" id="GO:0052651">
    <property type="term" value="P:monoacylglycerol catabolic process"/>
    <property type="evidence" value="ECO:0007669"/>
    <property type="project" value="TreeGrafter"/>
</dbReference>
<dbReference type="GO" id="GO:0006660">
    <property type="term" value="P:phosphatidylserine catabolic process"/>
    <property type="evidence" value="ECO:0007669"/>
    <property type="project" value="TreeGrafter"/>
</dbReference>
<dbReference type="InterPro" id="IPR029058">
    <property type="entry name" value="AB_hydrolase_fold"/>
</dbReference>
<evidence type="ECO:0000313" key="3">
    <source>
        <dbReference type="EMBL" id="KAK4873326.1"/>
    </source>
</evidence>
<dbReference type="PANTHER" id="PTHR12277:SF194">
    <property type="entry name" value="FI04476P"/>
    <property type="match status" value="1"/>
</dbReference>
<reference evidence="4" key="1">
    <citation type="submission" date="2023-01" db="EMBL/GenBank/DDBJ databases">
        <title>Key to firefly adult light organ development and bioluminescence: homeobox transcription factors regulate luciferase expression and transportation to peroxisome.</title>
        <authorList>
            <person name="Fu X."/>
        </authorList>
    </citation>
    <scope>NUCLEOTIDE SEQUENCE [LARGE SCALE GENOMIC DNA]</scope>
</reference>
<dbReference type="SUPFAM" id="SSF53474">
    <property type="entry name" value="alpha/beta-Hydrolases"/>
    <property type="match status" value="1"/>
</dbReference>
<accession>A0AAN7P0Z2</accession>
<keyword evidence="1" id="KW-0472">Membrane</keyword>
<keyword evidence="4" id="KW-1185">Reference proteome</keyword>
<sequence length="375" mass="44170">MVNKRRSVVDSIPSSKCYNDYDYEPYSSQEDLSCCQRHRCYFITVTFILLLLVLIFIIVFVVLPVTFMLSADVQRSLIFLTSQSNEEYDFTNFKKYGIEGVRNLYVTLNHNISVGIWHVLPLEYTYPAVEDDDFDYAEILRESRYPVLLYFRDSGENRITSKNKYLVFRRFFHVFTFDYRCFGDSSQGLLTEDGIVNDAVQLYKWLRLQTPRPIYFWGHTLGAALASKTARQLRKELIVPTGLFLESPFTNLEDAVLNFPFVWVFSWLPWFKGTVTNPLKQNGFWFQTDEYMLSVDCPIMMIHAKDDSYVPFTFSTKLLEISNEMRIDRDQGNATLYLFSKYLRYGHNDLYQASELPDYIRKHISICNYYELGRG</sequence>
<feature type="transmembrane region" description="Helical" evidence="1">
    <location>
        <begin position="41"/>
        <end position="69"/>
    </location>
</feature>
<proteinExistence type="predicted"/>
<organism evidence="3 4">
    <name type="scientific">Aquatica leii</name>
    <dbReference type="NCBI Taxonomy" id="1421715"/>
    <lineage>
        <taxon>Eukaryota</taxon>
        <taxon>Metazoa</taxon>
        <taxon>Ecdysozoa</taxon>
        <taxon>Arthropoda</taxon>
        <taxon>Hexapoda</taxon>
        <taxon>Insecta</taxon>
        <taxon>Pterygota</taxon>
        <taxon>Neoptera</taxon>
        <taxon>Endopterygota</taxon>
        <taxon>Coleoptera</taxon>
        <taxon>Polyphaga</taxon>
        <taxon>Elateriformia</taxon>
        <taxon>Elateroidea</taxon>
        <taxon>Lampyridae</taxon>
        <taxon>Luciolinae</taxon>
        <taxon>Aquatica</taxon>
    </lineage>
</organism>
<evidence type="ECO:0000256" key="1">
    <source>
        <dbReference type="SAM" id="Phobius"/>
    </source>
</evidence>
<evidence type="ECO:0000313" key="4">
    <source>
        <dbReference type="Proteomes" id="UP001353858"/>
    </source>
</evidence>
<dbReference type="GO" id="GO:0005789">
    <property type="term" value="C:endoplasmic reticulum membrane"/>
    <property type="evidence" value="ECO:0007669"/>
    <property type="project" value="TreeGrafter"/>
</dbReference>
<gene>
    <name evidence="3" type="ORF">RN001_015355</name>
</gene>
<dbReference type="AlphaFoldDB" id="A0AAN7P0Z2"/>
<dbReference type="Gene3D" id="3.40.50.1820">
    <property type="entry name" value="alpha/beta hydrolase"/>
    <property type="match status" value="1"/>
</dbReference>
<dbReference type="GO" id="GO:0004622">
    <property type="term" value="F:phosphatidylcholine lysophospholipase activity"/>
    <property type="evidence" value="ECO:0007669"/>
    <property type="project" value="TreeGrafter"/>
</dbReference>
<dbReference type="PANTHER" id="PTHR12277">
    <property type="entry name" value="ALPHA/BETA HYDROLASE DOMAIN-CONTAINING PROTEIN"/>
    <property type="match status" value="1"/>
</dbReference>